<dbReference type="AlphaFoldDB" id="W4V5N7"/>
<dbReference type="OrthoDB" id="9800630at2"/>
<dbReference type="SUPFAM" id="SSF52833">
    <property type="entry name" value="Thioredoxin-like"/>
    <property type="match status" value="1"/>
</dbReference>
<organism evidence="2 3">
    <name type="scientific">Acetivibrio straminisolvens JCM 21531</name>
    <dbReference type="NCBI Taxonomy" id="1294263"/>
    <lineage>
        <taxon>Bacteria</taxon>
        <taxon>Bacillati</taxon>
        <taxon>Bacillota</taxon>
        <taxon>Clostridia</taxon>
        <taxon>Eubacteriales</taxon>
        <taxon>Oscillospiraceae</taxon>
        <taxon>Acetivibrio</taxon>
    </lineage>
</organism>
<dbReference type="InterPro" id="IPR036249">
    <property type="entry name" value="Thioredoxin-like_sf"/>
</dbReference>
<comment type="caution">
    <text evidence="2">The sequence shown here is derived from an EMBL/GenBank/DDBJ whole genome shotgun (WGS) entry which is preliminary data.</text>
</comment>
<dbReference type="NCBIfam" id="TIGR00412">
    <property type="entry name" value="redox_disulf_2"/>
    <property type="match status" value="1"/>
</dbReference>
<dbReference type="STRING" id="1294263.JCM21531_1916"/>
<dbReference type="PANTHER" id="PTHR36450">
    <property type="entry name" value="THIOREDOXIN"/>
    <property type="match status" value="1"/>
</dbReference>
<accession>W4V5N7</accession>
<dbReference type="InterPro" id="IPR012336">
    <property type="entry name" value="Thioredoxin-like_fold"/>
</dbReference>
<feature type="domain" description="Thioredoxin-like fold" evidence="1">
    <location>
        <begin position="39"/>
        <end position="112"/>
    </location>
</feature>
<evidence type="ECO:0000313" key="2">
    <source>
        <dbReference type="EMBL" id="GAE88472.1"/>
    </source>
</evidence>
<evidence type="ECO:0000259" key="1">
    <source>
        <dbReference type="Pfam" id="PF13192"/>
    </source>
</evidence>
<sequence length="116" mass="12271">MALFGKKNKKEVTSCCCGGNCDVESMVKAEVAKSQGAGVKILGSGCAKCNQLEEATKAALEQLGMDTTIEHITDFARIASYGVMTTPALVIDGKVVSYGKVLKTEEVVKILQKVRG</sequence>
<dbReference type="EMBL" id="BAVR01000019">
    <property type="protein sequence ID" value="GAE88472.1"/>
    <property type="molecule type" value="Genomic_DNA"/>
</dbReference>
<gene>
    <name evidence="2" type="ORF">JCM21531_1916</name>
</gene>
<proteinExistence type="predicted"/>
<dbReference type="PANTHER" id="PTHR36450:SF1">
    <property type="entry name" value="THIOREDOXIN"/>
    <property type="match status" value="1"/>
</dbReference>
<reference evidence="2" key="1">
    <citation type="journal article" date="2014" name="Genome Announc.">
        <title>Draft Genome Sequence of Clostridium straminisolvens Strain JCM 21531T, Isolated from a Cellulose-Degrading Bacterial Community.</title>
        <authorList>
            <person name="Yuki M."/>
            <person name="Oshima K."/>
            <person name="Suda W."/>
            <person name="Sakamoto M."/>
            <person name="Kitamura K."/>
            <person name="Iida T."/>
            <person name="Hattori M."/>
            <person name="Ohkuma M."/>
        </authorList>
    </citation>
    <scope>NUCLEOTIDE SEQUENCE [LARGE SCALE GENOMIC DNA]</scope>
    <source>
        <strain evidence="2">JCM 21531</strain>
    </source>
</reference>
<dbReference type="RefSeq" id="WP_038288542.1">
    <property type="nucleotide sequence ID" value="NZ_BAVR01000019.1"/>
</dbReference>
<keyword evidence="3" id="KW-1185">Reference proteome</keyword>
<dbReference type="InterPro" id="IPR005243">
    <property type="entry name" value="THIRX-like_proc"/>
</dbReference>
<name>W4V5N7_9FIRM</name>
<dbReference type="Gene3D" id="3.40.30.10">
    <property type="entry name" value="Glutaredoxin"/>
    <property type="match status" value="1"/>
</dbReference>
<evidence type="ECO:0000313" key="3">
    <source>
        <dbReference type="Proteomes" id="UP000019109"/>
    </source>
</evidence>
<dbReference type="Proteomes" id="UP000019109">
    <property type="component" value="Unassembled WGS sequence"/>
</dbReference>
<protein>
    <submittedName>
        <fullName evidence="2">Redox-active disulfide protein 2</fullName>
    </submittedName>
</protein>
<dbReference type="Pfam" id="PF13192">
    <property type="entry name" value="Thioredoxin_3"/>
    <property type="match status" value="1"/>
</dbReference>